<evidence type="ECO:0000313" key="2">
    <source>
        <dbReference type="EMBL" id="RDX63047.1"/>
    </source>
</evidence>
<comment type="caution">
    <text evidence="2">The sequence shown here is derived from an EMBL/GenBank/DDBJ whole genome shotgun (WGS) entry which is preliminary data.</text>
</comment>
<name>A0A371EAK3_MUCPR</name>
<dbReference type="InterPro" id="IPR036397">
    <property type="entry name" value="RNaseH_sf"/>
</dbReference>
<dbReference type="OrthoDB" id="89181at2759"/>
<feature type="non-terminal residue" evidence="2">
    <location>
        <position position="1"/>
    </location>
</feature>
<sequence>MFIPHPFKPTLNHVHLIFKQYWKSRIKTAAISYTWEKIQQLYSFPLFSMVPIILRGRLRCEEPLASHCTNYSVVDSAADVWKDLKKIFSQGDRVCIAELQQELWEELKNYRPTQNCTCTIKSSCKASRDLKKYKQEDYVISIVRSQVLLMDPLPPLNHVFSMVIQHERQNGLVPTEDLQAMVNTADGRILEKENPILMQNNVLTVVGVTTPLIFAIKSMGSRLVTKRDALFGLLQKMNLHNSSIEVPPMLYPFKFSFLDSGFRSHGSRLSIRMFHSYGKINPKTVKLPNDISVKSSIASTVRGINDLVLLEVLYFASISIQFTFYFQNDEERSISPQFRFNLLSISKLMKGGQYRALFSDKILHRRRLVWLKLEDMCQSLHYGIFPFGHVSSDKLLSLCKNFPSINVNRDIVCDICHYTRQKHLPYKTSTNRVDAIFYLLHMDMILHQSSCVETPQQNGWVERINQHLLNVMRPLMMQSGLPKNLWSYVALHTVFLINRLPSKLCNDCSPYQLLHGNLLDIDNMRVSGFLCCVHLDITQLMMFTTSKLCSHGHVTFHEFIFPCFEQSTTNNWECRITNDISLLDDPPSVSPSEPHAHEPPNQTVPNLATPHSISTTRHSTRIHKPPSHLQQYYCNLSGTSPTKSTTPYPLHLYMTYGHLSPSQDLCLIHLFHH</sequence>
<gene>
    <name evidence="2" type="ORF">CR513_58565</name>
</gene>
<keyword evidence="3" id="KW-1185">Reference proteome</keyword>
<feature type="region of interest" description="Disordered" evidence="1">
    <location>
        <begin position="585"/>
        <end position="612"/>
    </location>
</feature>
<organism evidence="2 3">
    <name type="scientific">Mucuna pruriens</name>
    <name type="common">Velvet bean</name>
    <name type="synonym">Dolichos pruriens</name>
    <dbReference type="NCBI Taxonomy" id="157652"/>
    <lineage>
        <taxon>Eukaryota</taxon>
        <taxon>Viridiplantae</taxon>
        <taxon>Streptophyta</taxon>
        <taxon>Embryophyta</taxon>
        <taxon>Tracheophyta</taxon>
        <taxon>Spermatophyta</taxon>
        <taxon>Magnoliopsida</taxon>
        <taxon>eudicotyledons</taxon>
        <taxon>Gunneridae</taxon>
        <taxon>Pentapetalae</taxon>
        <taxon>rosids</taxon>
        <taxon>fabids</taxon>
        <taxon>Fabales</taxon>
        <taxon>Fabaceae</taxon>
        <taxon>Papilionoideae</taxon>
        <taxon>50 kb inversion clade</taxon>
        <taxon>NPAAA clade</taxon>
        <taxon>indigoferoid/millettioid clade</taxon>
        <taxon>Phaseoleae</taxon>
        <taxon>Mucuna</taxon>
    </lineage>
</organism>
<evidence type="ECO:0008006" key="4">
    <source>
        <dbReference type="Google" id="ProtNLM"/>
    </source>
</evidence>
<dbReference type="EMBL" id="QJKJ01015114">
    <property type="protein sequence ID" value="RDX63047.1"/>
    <property type="molecule type" value="Genomic_DNA"/>
</dbReference>
<dbReference type="InterPro" id="IPR039537">
    <property type="entry name" value="Retrotran_Ty1/copia-like"/>
</dbReference>
<reference evidence="2" key="1">
    <citation type="submission" date="2018-05" db="EMBL/GenBank/DDBJ databases">
        <title>Draft genome of Mucuna pruriens seed.</title>
        <authorList>
            <person name="Nnadi N.E."/>
            <person name="Vos R."/>
            <person name="Hasami M.H."/>
            <person name="Devisetty U.K."/>
            <person name="Aguiy J.C."/>
        </authorList>
    </citation>
    <scope>NUCLEOTIDE SEQUENCE [LARGE SCALE GENOMIC DNA]</scope>
    <source>
        <strain evidence="2">JCA_2017</strain>
    </source>
</reference>
<protein>
    <recommendedName>
        <fullName evidence="4">Integrase catalytic domain-containing protein</fullName>
    </recommendedName>
</protein>
<dbReference type="Proteomes" id="UP000257109">
    <property type="component" value="Unassembled WGS sequence"/>
</dbReference>
<dbReference type="PANTHER" id="PTHR42648">
    <property type="entry name" value="TRANSPOSASE, PUTATIVE-RELATED"/>
    <property type="match status" value="1"/>
</dbReference>
<dbReference type="SUPFAM" id="SSF53098">
    <property type="entry name" value="Ribonuclease H-like"/>
    <property type="match status" value="1"/>
</dbReference>
<feature type="compositionally biased region" description="Polar residues" evidence="1">
    <location>
        <begin position="600"/>
        <end position="612"/>
    </location>
</feature>
<evidence type="ECO:0000256" key="1">
    <source>
        <dbReference type="SAM" id="MobiDB-lite"/>
    </source>
</evidence>
<dbReference type="InterPro" id="IPR012337">
    <property type="entry name" value="RNaseH-like_sf"/>
</dbReference>
<dbReference type="Gene3D" id="3.30.420.10">
    <property type="entry name" value="Ribonuclease H-like superfamily/Ribonuclease H"/>
    <property type="match status" value="1"/>
</dbReference>
<dbReference type="PANTHER" id="PTHR42648:SF31">
    <property type="entry name" value="RNA-DIRECTED DNA POLYMERASE"/>
    <property type="match status" value="1"/>
</dbReference>
<accession>A0A371EAK3</accession>
<dbReference type="AlphaFoldDB" id="A0A371EAK3"/>
<proteinExistence type="predicted"/>
<dbReference type="GO" id="GO:0003676">
    <property type="term" value="F:nucleic acid binding"/>
    <property type="evidence" value="ECO:0007669"/>
    <property type="project" value="InterPro"/>
</dbReference>
<evidence type="ECO:0000313" key="3">
    <source>
        <dbReference type="Proteomes" id="UP000257109"/>
    </source>
</evidence>